<organism evidence="2 3">
    <name type="scientific">Hymenobacter mucosus</name>
    <dbReference type="NCBI Taxonomy" id="1411120"/>
    <lineage>
        <taxon>Bacteria</taxon>
        <taxon>Pseudomonadati</taxon>
        <taxon>Bacteroidota</taxon>
        <taxon>Cytophagia</taxon>
        <taxon>Cytophagales</taxon>
        <taxon>Hymenobacteraceae</taxon>
        <taxon>Hymenobacter</taxon>
    </lineage>
</organism>
<protein>
    <submittedName>
        <fullName evidence="2">Regulatory protein, arsR family</fullName>
    </submittedName>
</protein>
<name>A0A238VLA0_9BACT</name>
<proteinExistence type="predicted"/>
<feature type="domain" description="HTH arsR-type" evidence="1">
    <location>
        <begin position="54"/>
        <end position="83"/>
    </location>
</feature>
<reference evidence="3" key="1">
    <citation type="submission" date="2017-06" db="EMBL/GenBank/DDBJ databases">
        <authorList>
            <person name="Varghese N."/>
            <person name="Submissions S."/>
        </authorList>
    </citation>
    <scope>NUCLEOTIDE SEQUENCE [LARGE SCALE GENOMIC DNA]</scope>
    <source>
        <strain evidence="3">DSM 28041</strain>
    </source>
</reference>
<dbReference type="RefSeq" id="WP_245855268.1">
    <property type="nucleotide sequence ID" value="NZ_FZNS01000001.1"/>
</dbReference>
<dbReference type="SUPFAM" id="SSF46785">
    <property type="entry name" value="Winged helix' DNA-binding domain"/>
    <property type="match status" value="1"/>
</dbReference>
<keyword evidence="3" id="KW-1185">Reference proteome</keyword>
<dbReference type="Pfam" id="PF01022">
    <property type="entry name" value="HTH_5"/>
    <property type="match status" value="1"/>
</dbReference>
<dbReference type="InterPro" id="IPR011991">
    <property type="entry name" value="ArsR-like_HTH"/>
</dbReference>
<evidence type="ECO:0000313" key="2">
    <source>
        <dbReference type="EMBL" id="SNR34269.1"/>
    </source>
</evidence>
<dbReference type="Proteomes" id="UP000198310">
    <property type="component" value="Unassembled WGS sequence"/>
</dbReference>
<dbReference type="InterPro" id="IPR001845">
    <property type="entry name" value="HTH_ArsR_DNA-bd_dom"/>
</dbReference>
<evidence type="ECO:0000313" key="3">
    <source>
        <dbReference type="Proteomes" id="UP000198310"/>
    </source>
</evidence>
<evidence type="ECO:0000259" key="1">
    <source>
        <dbReference type="Pfam" id="PF01022"/>
    </source>
</evidence>
<sequence length="121" mass="13595">MSLSQQLLTASNPTVLARENQPATLPLLNTASFLPSVTDPEFDILDELYFVTSFPDLARKTGLTPPELERHLRSLLEQGLVRSYWPDPDTELAFEESSFGAIVRDCFFLASKEGLLQHNTR</sequence>
<accession>A0A238VLA0</accession>
<dbReference type="EMBL" id="FZNS01000001">
    <property type="protein sequence ID" value="SNR34269.1"/>
    <property type="molecule type" value="Genomic_DNA"/>
</dbReference>
<dbReference type="CDD" id="cd00090">
    <property type="entry name" value="HTH_ARSR"/>
    <property type="match status" value="1"/>
</dbReference>
<dbReference type="InterPro" id="IPR036390">
    <property type="entry name" value="WH_DNA-bd_sf"/>
</dbReference>
<dbReference type="GO" id="GO:0003700">
    <property type="term" value="F:DNA-binding transcription factor activity"/>
    <property type="evidence" value="ECO:0007669"/>
    <property type="project" value="InterPro"/>
</dbReference>
<gene>
    <name evidence="2" type="ORF">SAMN06269173_101742</name>
</gene>
<dbReference type="AlphaFoldDB" id="A0A238VLA0"/>